<feature type="region of interest" description="Disordered" evidence="7">
    <location>
        <begin position="1"/>
        <end position="28"/>
    </location>
</feature>
<evidence type="ECO:0000256" key="1">
    <source>
        <dbReference type="ARBA" id="ARBA00022536"/>
    </source>
</evidence>
<evidence type="ECO:0000256" key="2">
    <source>
        <dbReference type="ARBA" id="ARBA00022729"/>
    </source>
</evidence>
<keyword evidence="5" id="KW-0325">Glycoprotein</keyword>
<dbReference type="Pfam" id="PF12603">
    <property type="entry name" value="L_PA-C-like"/>
    <property type="match status" value="1"/>
</dbReference>
<gene>
    <name evidence="9" type="ORF">PACLA_8A041187</name>
</gene>
<sequence length="452" mass="51353">MAHFNKGAEVDEAHPMENMKPSQHSSQENILTVSSERSKFAILTQKEKILLVVAGILLILCIVFIALFAKESSSDDDSSSSSSSSGRLGSLCAIQPCVNNGTCHEKGDDITCTCANGFTGKRCEAKIKVNKKLKNNNLGKGKDTQIMPHELTTDSQNERQTVLEDNSFITNITERSIKEQQEFIADKYVEGGVEETLKEAHKRVGDAVKEEYLKISKKFAAYQKEVSSKKPQEETETLKAMTSAVLKMTETMSTGSKPSKSGLERLPVPSWDGSRRMYPTWRKEFNHWMKKYAQDEDEQLQRFRKALPSHLWWTDQVKTCRTIDQAWKILDIEFSDKRKLMDELLAGISKHDQVKRDSKSLIRYATTISSYVNDMEANDCMVTSSSEAPFFMSQLLFKLTPSDNAEFGREMKRNKKEESVLGLVEWLYEEAALRSRGKLEYDNESAEQSRRV</sequence>
<evidence type="ECO:0000313" key="9">
    <source>
        <dbReference type="EMBL" id="CAB4023947.1"/>
    </source>
</evidence>
<dbReference type="OrthoDB" id="5988308at2759"/>
<comment type="caution">
    <text evidence="6">Lacks conserved residue(s) required for the propagation of feature annotation.</text>
</comment>
<keyword evidence="1 6" id="KW-0245">EGF-like domain</keyword>
<dbReference type="InterPro" id="IPR022531">
    <property type="entry name" value="L_PA-C-like"/>
</dbReference>
<dbReference type="SMART" id="SM00181">
    <property type="entry name" value="EGF"/>
    <property type="match status" value="1"/>
</dbReference>
<protein>
    <submittedName>
        <fullName evidence="9">Uncharacterized protein</fullName>
    </submittedName>
</protein>
<dbReference type="EMBL" id="CACRXK020012760">
    <property type="protein sequence ID" value="CAB4023947.1"/>
    <property type="molecule type" value="Genomic_DNA"/>
</dbReference>
<keyword evidence="8" id="KW-1133">Transmembrane helix</keyword>
<evidence type="ECO:0000256" key="3">
    <source>
        <dbReference type="ARBA" id="ARBA00022737"/>
    </source>
</evidence>
<dbReference type="PROSITE" id="PS00022">
    <property type="entry name" value="EGF_1"/>
    <property type="match status" value="1"/>
</dbReference>
<evidence type="ECO:0000256" key="4">
    <source>
        <dbReference type="ARBA" id="ARBA00023157"/>
    </source>
</evidence>
<evidence type="ECO:0000256" key="8">
    <source>
        <dbReference type="SAM" id="Phobius"/>
    </source>
</evidence>
<feature type="compositionally biased region" description="Basic and acidic residues" evidence="7">
    <location>
        <begin position="1"/>
        <end position="17"/>
    </location>
</feature>
<organism evidence="9 10">
    <name type="scientific">Paramuricea clavata</name>
    <name type="common">Red gorgonian</name>
    <name type="synonym">Violescent sea-whip</name>
    <dbReference type="NCBI Taxonomy" id="317549"/>
    <lineage>
        <taxon>Eukaryota</taxon>
        <taxon>Metazoa</taxon>
        <taxon>Cnidaria</taxon>
        <taxon>Anthozoa</taxon>
        <taxon>Octocorallia</taxon>
        <taxon>Malacalcyonacea</taxon>
        <taxon>Plexauridae</taxon>
        <taxon>Paramuricea</taxon>
    </lineage>
</organism>
<evidence type="ECO:0000256" key="7">
    <source>
        <dbReference type="SAM" id="MobiDB-lite"/>
    </source>
</evidence>
<dbReference type="Gene3D" id="2.10.25.10">
    <property type="entry name" value="Laminin"/>
    <property type="match status" value="1"/>
</dbReference>
<dbReference type="Proteomes" id="UP001152795">
    <property type="component" value="Unassembled WGS sequence"/>
</dbReference>
<dbReference type="Pfam" id="PF00008">
    <property type="entry name" value="EGF"/>
    <property type="match status" value="1"/>
</dbReference>
<feature type="disulfide bond" evidence="6">
    <location>
        <begin position="114"/>
        <end position="123"/>
    </location>
</feature>
<keyword evidence="8" id="KW-0812">Transmembrane</keyword>
<dbReference type="AlphaFoldDB" id="A0A7D9J851"/>
<dbReference type="SUPFAM" id="SSF57196">
    <property type="entry name" value="EGF/Laminin"/>
    <property type="match status" value="1"/>
</dbReference>
<keyword evidence="3" id="KW-0677">Repeat</keyword>
<dbReference type="FunFam" id="2.10.25.10:FF:000012">
    <property type="entry name" value="Delta-like protein"/>
    <property type="match status" value="1"/>
</dbReference>
<evidence type="ECO:0000313" key="10">
    <source>
        <dbReference type="Proteomes" id="UP001152795"/>
    </source>
</evidence>
<evidence type="ECO:0000256" key="5">
    <source>
        <dbReference type="ARBA" id="ARBA00023180"/>
    </source>
</evidence>
<proteinExistence type="predicted"/>
<dbReference type="InterPro" id="IPR000742">
    <property type="entry name" value="EGF"/>
</dbReference>
<keyword evidence="2" id="KW-0732">Signal</keyword>
<keyword evidence="4 6" id="KW-1015">Disulfide bond</keyword>
<keyword evidence="8" id="KW-0472">Membrane</keyword>
<accession>A0A7D9J851</accession>
<feature type="transmembrane region" description="Helical" evidence="8">
    <location>
        <begin position="49"/>
        <end position="69"/>
    </location>
</feature>
<dbReference type="PROSITE" id="PS50026">
    <property type="entry name" value="EGF_3"/>
    <property type="match status" value="1"/>
</dbReference>
<reference evidence="9" key="1">
    <citation type="submission" date="2020-04" db="EMBL/GenBank/DDBJ databases">
        <authorList>
            <person name="Alioto T."/>
            <person name="Alioto T."/>
            <person name="Gomez Garrido J."/>
        </authorList>
    </citation>
    <scope>NUCLEOTIDE SEQUENCE</scope>
    <source>
        <strain evidence="9">A484AB</strain>
    </source>
</reference>
<dbReference type="PROSITE" id="PS01186">
    <property type="entry name" value="EGF_2"/>
    <property type="match status" value="1"/>
</dbReference>
<comment type="caution">
    <text evidence="9">The sequence shown here is derived from an EMBL/GenBank/DDBJ whole genome shotgun (WGS) entry which is preliminary data.</text>
</comment>
<name>A0A7D9J851_PARCT</name>
<keyword evidence="10" id="KW-1185">Reference proteome</keyword>
<dbReference type="CDD" id="cd00054">
    <property type="entry name" value="EGF_CA"/>
    <property type="match status" value="1"/>
</dbReference>
<evidence type="ECO:0000256" key="6">
    <source>
        <dbReference type="PROSITE-ProRule" id="PRU00076"/>
    </source>
</evidence>